<evidence type="ECO:0000313" key="1">
    <source>
        <dbReference type="EMBL" id="KAK3759660.1"/>
    </source>
</evidence>
<dbReference type="Proteomes" id="UP001283361">
    <property type="component" value="Unassembled WGS sequence"/>
</dbReference>
<protein>
    <submittedName>
        <fullName evidence="1">Uncharacterized protein</fullName>
    </submittedName>
</protein>
<evidence type="ECO:0000313" key="2">
    <source>
        <dbReference type="Proteomes" id="UP001283361"/>
    </source>
</evidence>
<organism evidence="1 2">
    <name type="scientific">Elysia crispata</name>
    <name type="common">lettuce slug</name>
    <dbReference type="NCBI Taxonomy" id="231223"/>
    <lineage>
        <taxon>Eukaryota</taxon>
        <taxon>Metazoa</taxon>
        <taxon>Spiralia</taxon>
        <taxon>Lophotrochozoa</taxon>
        <taxon>Mollusca</taxon>
        <taxon>Gastropoda</taxon>
        <taxon>Heterobranchia</taxon>
        <taxon>Euthyneura</taxon>
        <taxon>Panpulmonata</taxon>
        <taxon>Sacoglossa</taxon>
        <taxon>Placobranchoidea</taxon>
        <taxon>Plakobranchidae</taxon>
        <taxon>Elysia</taxon>
    </lineage>
</organism>
<dbReference type="EMBL" id="JAWDGP010005093">
    <property type="protein sequence ID" value="KAK3759660.1"/>
    <property type="molecule type" value="Genomic_DNA"/>
</dbReference>
<keyword evidence="2" id="KW-1185">Reference proteome</keyword>
<dbReference type="AlphaFoldDB" id="A0AAE1D7J7"/>
<reference evidence="1" key="1">
    <citation type="journal article" date="2023" name="G3 (Bethesda)">
        <title>A reference genome for the long-term kleptoplast-retaining sea slug Elysia crispata morphotype clarki.</title>
        <authorList>
            <person name="Eastman K.E."/>
            <person name="Pendleton A.L."/>
            <person name="Shaikh M.A."/>
            <person name="Suttiyut T."/>
            <person name="Ogas R."/>
            <person name="Tomko P."/>
            <person name="Gavelis G."/>
            <person name="Widhalm J.R."/>
            <person name="Wisecaver J.H."/>
        </authorList>
    </citation>
    <scope>NUCLEOTIDE SEQUENCE</scope>
    <source>
        <strain evidence="1">ECLA1</strain>
    </source>
</reference>
<gene>
    <name evidence="1" type="ORF">RRG08_026044</name>
</gene>
<name>A0AAE1D7J7_9GAST</name>
<comment type="caution">
    <text evidence="1">The sequence shown here is derived from an EMBL/GenBank/DDBJ whole genome shotgun (WGS) entry which is preliminary data.</text>
</comment>
<sequence length="90" mass="10595">MIHALELSLFGLDRENSLLDIEVYSRSEPDPDLDTSRPCQKNQMMTIRVIIDHRRQIVHVPFDSPSKEMMTIVHYGRWPVVYQRDGQLKT</sequence>
<accession>A0AAE1D7J7</accession>
<proteinExistence type="predicted"/>